<name>A0A4R7ZR34_9FIRM</name>
<dbReference type="GO" id="GO:0008234">
    <property type="term" value="F:cysteine-type peptidase activity"/>
    <property type="evidence" value="ECO:0007669"/>
    <property type="project" value="UniProtKB-KW"/>
</dbReference>
<accession>A0A4R7ZR34</accession>
<proteinExistence type="inferred from homology"/>
<feature type="domain" description="NlpC/P60" evidence="5">
    <location>
        <begin position="325"/>
        <end position="452"/>
    </location>
</feature>
<dbReference type="InterPro" id="IPR000064">
    <property type="entry name" value="NLP_P60_dom"/>
</dbReference>
<evidence type="ECO:0000313" key="7">
    <source>
        <dbReference type="Proteomes" id="UP000294743"/>
    </source>
</evidence>
<evidence type="ECO:0000256" key="2">
    <source>
        <dbReference type="ARBA" id="ARBA00022670"/>
    </source>
</evidence>
<dbReference type="PANTHER" id="PTHR47053:SF1">
    <property type="entry name" value="MUREIN DD-ENDOPEPTIDASE MEPH-RELATED"/>
    <property type="match status" value="1"/>
</dbReference>
<dbReference type="AlphaFoldDB" id="A0A4R7ZR34"/>
<dbReference type="InterPro" id="IPR051202">
    <property type="entry name" value="Peptidase_C40"/>
</dbReference>
<dbReference type="Pfam" id="PF00877">
    <property type="entry name" value="NLPC_P60"/>
    <property type="match status" value="1"/>
</dbReference>
<dbReference type="EMBL" id="SODD01000016">
    <property type="protein sequence ID" value="TDW19906.1"/>
    <property type="molecule type" value="Genomic_DNA"/>
</dbReference>
<evidence type="ECO:0000313" key="6">
    <source>
        <dbReference type="EMBL" id="TDW19906.1"/>
    </source>
</evidence>
<dbReference type="Gene3D" id="2.60.40.10">
    <property type="entry name" value="Immunoglobulins"/>
    <property type="match status" value="1"/>
</dbReference>
<evidence type="ECO:0000259" key="5">
    <source>
        <dbReference type="PROSITE" id="PS51935"/>
    </source>
</evidence>
<dbReference type="PROSITE" id="PS51935">
    <property type="entry name" value="NLPC_P60"/>
    <property type="match status" value="1"/>
</dbReference>
<evidence type="ECO:0000256" key="4">
    <source>
        <dbReference type="ARBA" id="ARBA00022807"/>
    </source>
</evidence>
<comment type="caution">
    <text evidence="6">The sequence shown here is derived from an EMBL/GenBank/DDBJ whole genome shotgun (WGS) entry which is preliminary data.</text>
</comment>
<protein>
    <submittedName>
        <fullName evidence="6">Cell wall-associated NlpC family hydrolase</fullName>
    </submittedName>
</protein>
<keyword evidence="3 6" id="KW-0378">Hydrolase</keyword>
<evidence type="ECO:0000256" key="3">
    <source>
        <dbReference type="ARBA" id="ARBA00022801"/>
    </source>
</evidence>
<dbReference type="Gene3D" id="3.90.1720.10">
    <property type="entry name" value="endopeptidase domain like (from Nostoc punctiforme)"/>
    <property type="match status" value="1"/>
</dbReference>
<dbReference type="Proteomes" id="UP000294743">
    <property type="component" value="Unassembled WGS sequence"/>
</dbReference>
<comment type="similarity">
    <text evidence="1">Belongs to the peptidase C40 family.</text>
</comment>
<reference evidence="6 7" key="1">
    <citation type="submission" date="2019-03" db="EMBL/GenBank/DDBJ databases">
        <title>Genomic Encyclopedia of Type Strains, Phase IV (KMG-IV): sequencing the most valuable type-strain genomes for metagenomic binning, comparative biology and taxonomic classification.</title>
        <authorList>
            <person name="Goeker M."/>
        </authorList>
    </citation>
    <scope>NUCLEOTIDE SEQUENCE [LARGE SCALE GENOMIC DNA]</scope>
    <source>
        <strain evidence="6 7">DSM 28867</strain>
    </source>
</reference>
<evidence type="ECO:0000256" key="1">
    <source>
        <dbReference type="ARBA" id="ARBA00007074"/>
    </source>
</evidence>
<dbReference type="RefSeq" id="WP_243833741.1">
    <property type="nucleotide sequence ID" value="NZ_SODD01000016.1"/>
</dbReference>
<keyword evidence="4" id="KW-0788">Thiol protease</keyword>
<dbReference type="InterPro" id="IPR038765">
    <property type="entry name" value="Papain-like_cys_pep_sf"/>
</dbReference>
<dbReference type="GO" id="GO:0006508">
    <property type="term" value="P:proteolysis"/>
    <property type="evidence" value="ECO:0007669"/>
    <property type="project" value="UniProtKB-KW"/>
</dbReference>
<keyword evidence="7" id="KW-1185">Reference proteome</keyword>
<dbReference type="SUPFAM" id="SSF54001">
    <property type="entry name" value="Cysteine proteinases"/>
    <property type="match status" value="1"/>
</dbReference>
<sequence>MDLQKTLIKIKELENKGLENLKLGITYIKEEGIPTFVAFAKNMAAKFNRLSGTEIAKVKSLFQEHVHFNFKHFVGTTATATVVFALTFTVTGFSRVKVNAEVLAKPTEAIAYNNKVVSVNYGDDSAILDMVKDIVADENETVYGVKPITVEPTKSTYEIGNFIVDINKPQARELKETQIEVKVEPKEVYATDLQGIEVASDKDTDLKNANVARTYTFDVDMVDTQAPTIALTTTHVDVLDTDNFDPKEYVARVYDNYDETVNYTVTGSIDANDEDLYIDGDYTFTYTAVDTHGNKTESKLVATVTEDEEAAEARREAELEEERQAAIESGDYNRASEIAQSAPSYAGGSAIASAALAQLGVAQDCTALASNALAAVGIYFHGWPAEYMSLGTIVSASEAQPGDLIYYDNAGAGVPHIAVYIGNGQAVHGGYMGSTVIASAYMGSGPVFIRIG</sequence>
<keyword evidence="2" id="KW-0645">Protease</keyword>
<dbReference type="PANTHER" id="PTHR47053">
    <property type="entry name" value="MUREIN DD-ENDOPEPTIDASE MEPH-RELATED"/>
    <property type="match status" value="1"/>
</dbReference>
<gene>
    <name evidence="6" type="ORF">EDD63_1162</name>
</gene>
<organism evidence="6 7">
    <name type="scientific">Breznakia blatticola</name>
    <dbReference type="NCBI Taxonomy" id="1754012"/>
    <lineage>
        <taxon>Bacteria</taxon>
        <taxon>Bacillati</taxon>
        <taxon>Bacillota</taxon>
        <taxon>Erysipelotrichia</taxon>
        <taxon>Erysipelotrichales</taxon>
        <taxon>Erysipelotrichaceae</taxon>
        <taxon>Breznakia</taxon>
    </lineage>
</organism>
<dbReference type="InterPro" id="IPR013783">
    <property type="entry name" value="Ig-like_fold"/>
</dbReference>